<reference evidence="2 3" key="2">
    <citation type="submission" date="2014-03" db="EMBL/GenBank/DDBJ databases">
        <title>The Genome Sequence of Anncaliia algerae insect isolate PRA339.</title>
        <authorList>
            <consortium name="The Broad Institute Genome Sequencing Platform"/>
            <consortium name="The Broad Institute Genome Sequencing Center for Infectious Disease"/>
            <person name="Cuomo C."/>
            <person name="Becnel J."/>
            <person name="Sanscrainte N."/>
            <person name="Walker B."/>
            <person name="Young S.K."/>
            <person name="Zeng Q."/>
            <person name="Gargeya S."/>
            <person name="Fitzgerald M."/>
            <person name="Haas B."/>
            <person name="Abouelleil A."/>
            <person name="Alvarado L."/>
            <person name="Arachchi H.M."/>
            <person name="Berlin A.M."/>
            <person name="Chapman S.B."/>
            <person name="Dewar J."/>
            <person name="Goldberg J."/>
            <person name="Griggs A."/>
            <person name="Gujja S."/>
            <person name="Hansen M."/>
            <person name="Howarth C."/>
            <person name="Imamovic A."/>
            <person name="Larimer J."/>
            <person name="McCowan C."/>
            <person name="Murphy C."/>
            <person name="Neiman D."/>
            <person name="Pearson M."/>
            <person name="Priest M."/>
            <person name="Roberts A."/>
            <person name="Saif S."/>
            <person name="Shea T."/>
            <person name="Sisk P."/>
            <person name="Sykes S."/>
            <person name="Wortman J."/>
            <person name="Nusbaum C."/>
            <person name="Birren B."/>
        </authorList>
    </citation>
    <scope>NUCLEOTIDE SEQUENCE [LARGE SCALE GENOMIC DNA]</scope>
    <source>
        <strain evidence="2 3">PRA339</strain>
    </source>
</reference>
<evidence type="ECO:0000313" key="2">
    <source>
        <dbReference type="EMBL" id="KCZ79054.1"/>
    </source>
</evidence>
<dbReference type="HOGENOM" id="CLU_044348_10_5_1"/>
<dbReference type="InterPro" id="IPR024445">
    <property type="entry name" value="Tnp_ISXO2-like"/>
</dbReference>
<name>A0A059EWF9_9MICR</name>
<evidence type="ECO:0000259" key="1">
    <source>
        <dbReference type="Pfam" id="PF12762"/>
    </source>
</evidence>
<keyword evidence="3" id="KW-1185">Reference proteome</keyword>
<gene>
    <name evidence="2" type="ORF">H312_03563</name>
</gene>
<evidence type="ECO:0000313" key="3">
    <source>
        <dbReference type="Proteomes" id="UP000030655"/>
    </source>
</evidence>
<proteinExistence type="predicted"/>
<dbReference type="Pfam" id="PF12762">
    <property type="entry name" value="DDE_Tnp_IS1595"/>
    <property type="match status" value="1"/>
</dbReference>
<sequence length="90" mass="10270">MCLIEFRDKISRVYSILIENIKAETIIPIICIQVASGSKIWKDEHKGYSSLSKNGFIDESICHKYEFVNSQTGVNTQTVEFLNNAMKLLI</sequence>
<organism evidence="2 3">
    <name type="scientific">Anncaliia algerae PRA339</name>
    <dbReference type="NCBI Taxonomy" id="1288291"/>
    <lineage>
        <taxon>Eukaryota</taxon>
        <taxon>Fungi</taxon>
        <taxon>Fungi incertae sedis</taxon>
        <taxon>Microsporidia</taxon>
        <taxon>Tubulinosematoidea</taxon>
        <taxon>Tubulinosematidae</taxon>
        <taxon>Anncaliia</taxon>
    </lineage>
</organism>
<protein>
    <recommendedName>
        <fullName evidence="1">ISXO2-like transposase domain-containing protein</fullName>
    </recommendedName>
</protein>
<dbReference type="VEuPathDB" id="MicrosporidiaDB:H312_03563"/>
<dbReference type="Proteomes" id="UP000030655">
    <property type="component" value="Unassembled WGS sequence"/>
</dbReference>
<dbReference type="AlphaFoldDB" id="A0A059EWF9"/>
<reference evidence="3" key="1">
    <citation type="submission" date="2013-02" db="EMBL/GenBank/DDBJ databases">
        <authorList>
            <consortium name="The Broad Institute Genome Sequencing Platform"/>
            <person name="Cuomo C."/>
            <person name="Becnel J."/>
            <person name="Sanscrainte N."/>
            <person name="Walker B."/>
            <person name="Young S.K."/>
            <person name="Zeng Q."/>
            <person name="Gargeya S."/>
            <person name="Fitzgerald M."/>
            <person name="Haas B."/>
            <person name="Abouelleil A."/>
            <person name="Alvarado L."/>
            <person name="Arachchi H.M."/>
            <person name="Berlin A.M."/>
            <person name="Chapman S.B."/>
            <person name="Dewar J."/>
            <person name="Goldberg J."/>
            <person name="Griggs A."/>
            <person name="Gujja S."/>
            <person name="Hansen M."/>
            <person name="Howarth C."/>
            <person name="Imamovic A."/>
            <person name="Larimer J."/>
            <person name="McCowan C."/>
            <person name="Murphy C."/>
            <person name="Neiman D."/>
            <person name="Pearson M."/>
            <person name="Priest M."/>
            <person name="Roberts A."/>
            <person name="Saif S."/>
            <person name="Shea T."/>
            <person name="Sisk P."/>
            <person name="Sykes S."/>
            <person name="Wortman J."/>
            <person name="Nusbaum C."/>
            <person name="Birren B."/>
        </authorList>
    </citation>
    <scope>NUCLEOTIDE SEQUENCE [LARGE SCALE GENOMIC DNA]</scope>
    <source>
        <strain evidence="3">PRA339</strain>
    </source>
</reference>
<accession>A0A059EWF9</accession>
<dbReference type="EMBL" id="KK365406">
    <property type="protein sequence ID" value="KCZ79054.1"/>
    <property type="molecule type" value="Genomic_DNA"/>
</dbReference>
<feature type="domain" description="ISXO2-like transposase" evidence="1">
    <location>
        <begin position="6"/>
        <end position="87"/>
    </location>
</feature>